<dbReference type="Proteomes" id="UP000077066">
    <property type="component" value="Unassembled WGS sequence"/>
</dbReference>
<proteinExistence type="predicted"/>
<dbReference type="AlphaFoldDB" id="A0A162FJU4"/>
<protein>
    <recommendedName>
        <fullName evidence="3">Transposase</fullName>
    </recommendedName>
</protein>
<dbReference type="EMBL" id="LWMT01000257">
    <property type="protein sequence ID" value="KZX11070.1"/>
    <property type="molecule type" value="Genomic_DNA"/>
</dbReference>
<evidence type="ECO:0000313" key="2">
    <source>
        <dbReference type="Proteomes" id="UP000077066"/>
    </source>
</evidence>
<gene>
    <name evidence="1" type="ORF">MBFIL_15410</name>
</gene>
<dbReference type="PATRIC" id="fig|55758.3.peg.1741"/>
<evidence type="ECO:0008006" key="3">
    <source>
        <dbReference type="Google" id="ProtNLM"/>
    </source>
</evidence>
<evidence type="ECO:0000313" key="1">
    <source>
        <dbReference type="EMBL" id="KZX11070.1"/>
    </source>
</evidence>
<comment type="caution">
    <text evidence="1">The sequence shown here is derived from an EMBL/GenBank/DDBJ whole genome shotgun (WGS) entry which is preliminary data.</text>
</comment>
<reference evidence="1 2" key="1">
    <citation type="submission" date="2016-04" db="EMBL/GenBank/DDBJ databases">
        <title>Genome sequence of Methanobrevibacter filiformis DSM 11501.</title>
        <authorList>
            <person name="Poehlein A."/>
            <person name="Seedorf H."/>
            <person name="Daniel R."/>
        </authorList>
    </citation>
    <scope>NUCLEOTIDE SEQUENCE [LARGE SCALE GENOMIC DNA]</scope>
    <source>
        <strain evidence="1 2">DSM 11501</strain>
    </source>
</reference>
<name>A0A162FJU4_9EURY</name>
<organism evidence="1 2">
    <name type="scientific">Methanobrevibacter filiformis</name>
    <dbReference type="NCBI Taxonomy" id="55758"/>
    <lineage>
        <taxon>Archaea</taxon>
        <taxon>Methanobacteriati</taxon>
        <taxon>Methanobacteriota</taxon>
        <taxon>Methanomada group</taxon>
        <taxon>Methanobacteria</taxon>
        <taxon>Methanobacteriales</taxon>
        <taxon>Methanobacteriaceae</taxon>
        <taxon>Methanobrevibacter</taxon>
    </lineage>
</organism>
<sequence length="80" mass="9523">MWNECPGFLKDFYNKKIVRDMHKLTAHLFDSNIPKTNNQIESKFSGAQQKEDKKRFKTKSGAMSYLKPIIERQNDELKWT</sequence>
<accession>A0A162FJU4</accession>
<keyword evidence="2" id="KW-1185">Reference proteome</keyword>